<keyword evidence="1" id="KW-0489">Methyltransferase</keyword>
<organism evidence="1 2">
    <name type="scientific">Geodermatophilus amargosae</name>
    <dbReference type="NCBI Taxonomy" id="1296565"/>
    <lineage>
        <taxon>Bacteria</taxon>
        <taxon>Bacillati</taxon>
        <taxon>Actinomycetota</taxon>
        <taxon>Actinomycetes</taxon>
        <taxon>Geodermatophilales</taxon>
        <taxon>Geodermatophilaceae</taxon>
        <taxon>Geodermatophilus</taxon>
    </lineage>
</organism>
<name>A0A1I7CW53_9ACTN</name>
<dbReference type="OrthoDB" id="5566900at2"/>
<gene>
    <name evidence="1" type="ORF">SAMN05660657_04965</name>
</gene>
<keyword evidence="2" id="KW-1185">Reference proteome</keyword>
<dbReference type="AlphaFoldDB" id="A0A1I7CW53"/>
<protein>
    <submittedName>
        <fullName evidence="1">Methyltransferase domain-containing protein</fullName>
    </submittedName>
</protein>
<dbReference type="GO" id="GO:0008168">
    <property type="term" value="F:methyltransferase activity"/>
    <property type="evidence" value="ECO:0007669"/>
    <property type="project" value="UniProtKB-KW"/>
</dbReference>
<dbReference type="Proteomes" id="UP000199546">
    <property type="component" value="Unassembled WGS sequence"/>
</dbReference>
<sequence length="217" mass="23960">MSIAKDPDDPALGGNMIGGDPQTFHPALWDYLIDRFSLTSLLDVGCGEGHCLLYCAEQGLRVKGLDGLRGNLRRAVAPITLHDLRSGPFHWPADLVHCCEVVEHIDERYVGNVLRTLANGRVIAMTHAVPGQTGYHHVNCQPAGYWIDKVTALGYAYRPQETEEGKAAIRTSGAWTYFMASGLVFERVDGAAQPGPVQRRLQRAVHAVQRGVQRHRR</sequence>
<reference evidence="2" key="1">
    <citation type="submission" date="2016-10" db="EMBL/GenBank/DDBJ databases">
        <authorList>
            <person name="Varghese N."/>
            <person name="Submissions S."/>
        </authorList>
    </citation>
    <scope>NUCLEOTIDE SEQUENCE [LARGE SCALE GENOMIC DNA]</scope>
    <source>
        <strain evidence="2">DSM 46136</strain>
    </source>
</reference>
<dbReference type="Pfam" id="PF13489">
    <property type="entry name" value="Methyltransf_23"/>
    <property type="match status" value="1"/>
</dbReference>
<evidence type="ECO:0000313" key="1">
    <source>
        <dbReference type="EMBL" id="SFU03653.1"/>
    </source>
</evidence>
<dbReference type="STRING" id="1296565.SAMN05660657_04965"/>
<dbReference type="RefSeq" id="WP_139246030.1">
    <property type="nucleotide sequence ID" value="NZ_FPBA01000027.1"/>
</dbReference>
<dbReference type="EMBL" id="FPBA01000027">
    <property type="protein sequence ID" value="SFU03653.1"/>
    <property type="molecule type" value="Genomic_DNA"/>
</dbReference>
<keyword evidence="1" id="KW-0808">Transferase</keyword>
<accession>A0A1I7CW53</accession>
<dbReference type="Gene3D" id="3.40.50.150">
    <property type="entry name" value="Vaccinia Virus protein VP39"/>
    <property type="match status" value="1"/>
</dbReference>
<proteinExistence type="predicted"/>
<dbReference type="SUPFAM" id="SSF53335">
    <property type="entry name" value="S-adenosyl-L-methionine-dependent methyltransferases"/>
    <property type="match status" value="1"/>
</dbReference>
<dbReference type="GO" id="GO:0032259">
    <property type="term" value="P:methylation"/>
    <property type="evidence" value="ECO:0007669"/>
    <property type="project" value="UniProtKB-KW"/>
</dbReference>
<dbReference type="InterPro" id="IPR029063">
    <property type="entry name" value="SAM-dependent_MTases_sf"/>
</dbReference>
<evidence type="ECO:0000313" key="2">
    <source>
        <dbReference type="Proteomes" id="UP000199546"/>
    </source>
</evidence>